<dbReference type="Proteomes" id="UP000186607">
    <property type="component" value="Unassembled WGS sequence"/>
</dbReference>
<keyword evidence="2" id="KW-1185">Reference proteome</keyword>
<protein>
    <submittedName>
        <fullName evidence="1">Uncharacterized protein</fullName>
    </submittedName>
</protein>
<proteinExistence type="predicted"/>
<gene>
    <name evidence="1" type="ORF">BOO71_0012748</name>
</gene>
<accession>A0A1U7NTA1</accession>
<sequence length="46" mass="5119">MLVRPLVLALIESKDVRHAALAEHCPGNAQTASIIRQIERFFQGCD</sequence>
<evidence type="ECO:0000313" key="2">
    <source>
        <dbReference type="Proteomes" id="UP000186607"/>
    </source>
</evidence>
<evidence type="ECO:0000313" key="1">
    <source>
        <dbReference type="EMBL" id="OLV16153.1"/>
    </source>
</evidence>
<name>A0A1U7NTA1_9DEIO</name>
<dbReference type="AlphaFoldDB" id="A0A1U7NTA1"/>
<reference evidence="1 2" key="1">
    <citation type="submission" date="2017-01" db="EMBL/GenBank/DDBJ databases">
        <title>Genome Analysis of Deinococcus marmoris KOPRI26562.</title>
        <authorList>
            <person name="Kim J.H."/>
            <person name="Oh H.-M."/>
        </authorList>
    </citation>
    <scope>NUCLEOTIDE SEQUENCE [LARGE SCALE GENOMIC DNA]</scope>
    <source>
        <strain evidence="1 2">KOPRI26562</strain>
    </source>
</reference>
<comment type="caution">
    <text evidence="1">The sequence shown here is derived from an EMBL/GenBank/DDBJ whole genome shotgun (WGS) entry which is preliminary data.</text>
</comment>
<dbReference type="EMBL" id="MSTI01000153">
    <property type="protein sequence ID" value="OLV16153.1"/>
    <property type="molecule type" value="Genomic_DNA"/>
</dbReference>
<organism evidence="1 2">
    <name type="scientific">Deinococcus marmoris</name>
    <dbReference type="NCBI Taxonomy" id="249408"/>
    <lineage>
        <taxon>Bacteria</taxon>
        <taxon>Thermotogati</taxon>
        <taxon>Deinococcota</taxon>
        <taxon>Deinococci</taxon>
        <taxon>Deinococcales</taxon>
        <taxon>Deinococcaceae</taxon>
        <taxon>Deinococcus</taxon>
    </lineage>
</organism>